<protein>
    <recommendedName>
        <fullName evidence="9">CRISPR-associated endoribonuclease Cas2</fullName>
        <ecNumber evidence="9">3.1.-.-</ecNumber>
    </recommendedName>
</protein>
<proteinExistence type="inferred from homology"/>
<evidence type="ECO:0000256" key="3">
    <source>
        <dbReference type="ARBA" id="ARBA00022722"/>
    </source>
</evidence>
<dbReference type="EC" id="3.1.-.-" evidence="9"/>
<dbReference type="SUPFAM" id="SSF143430">
    <property type="entry name" value="TTP0101/SSO1404-like"/>
    <property type="match status" value="1"/>
</dbReference>
<reference evidence="10" key="1">
    <citation type="submission" date="2019-11" db="EMBL/GenBank/DDBJ databases">
        <authorList>
            <person name="Feng L."/>
        </authorList>
    </citation>
    <scope>NUCLEOTIDE SEQUENCE</scope>
    <source>
        <strain evidence="10">VatypicaLFYP47</strain>
    </source>
</reference>
<dbReference type="Pfam" id="PF09827">
    <property type="entry name" value="CRISPR_Cas2"/>
    <property type="match status" value="1"/>
</dbReference>
<dbReference type="GO" id="GO:0016787">
    <property type="term" value="F:hydrolase activity"/>
    <property type="evidence" value="ECO:0007669"/>
    <property type="project" value="UniProtKB-KW"/>
</dbReference>
<evidence type="ECO:0000256" key="1">
    <source>
        <dbReference type="ARBA" id="ARBA00001946"/>
    </source>
</evidence>
<comment type="function">
    <text evidence="9">CRISPR (clustered regularly interspaced short palindromic repeat), is an adaptive immune system that provides protection against mobile genetic elements (viruses, transposable elements and conjugative plasmids). CRISPR clusters contain sequences complementary to antecedent mobile elements and target invading nucleic acids. CRISPR clusters are transcribed and processed into CRISPR RNA (crRNA). Functions as a ssRNA-specific endoribonuclease. Involved in the integration of spacer DNA into the CRISPR cassette.</text>
</comment>
<comment type="cofactor">
    <cofactor evidence="1 9">
        <name>Mg(2+)</name>
        <dbReference type="ChEBI" id="CHEBI:18420"/>
    </cofactor>
</comment>
<keyword evidence="8 9" id="KW-0051">Antiviral defense</keyword>
<evidence type="ECO:0000256" key="6">
    <source>
        <dbReference type="ARBA" id="ARBA00022801"/>
    </source>
</evidence>
<evidence type="ECO:0000256" key="4">
    <source>
        <dbReference type="ARBA" id="ARBA00022723"/>
    </source>
</evidence>
<dbReference type="EMBL" id="CACRUN010000012">
    <property type="protein sequence ID" value="VYT95456.1"/>
    <property type="molecule type" value="Genomic_DNA"/>
</dbReference>
<keyword evidence="4 9" id="KW-0479">Metal-binding</keyword>
<keyword evidence="6 9" id="KW-0378">Hydrolase</keyword>
<dbReference type="PANTHER" id="PTHR34405:SF3">
    <property type="entry name" value="CRISPR-ASSOCIATED ENDORIBONUCLEASE CAS2 3"/>
    <property type="match status" value="1"/>
</dbReference>
<dbReference type="GO" id="GO:0051607">
    <property type="term" value="P:defense response to virus"/>
    <property type="evidence" value="ECO:0007669"/>
    <property type="project" value="UniProtKB-UniRule"/>
</dbReference>
<dbReference type="GO" id="GO:0043571">
    <property type="term" value="P:maintenance of CRISPR repeat elements"/>
    <property type="evidence" value="ECO:0007669"/>
    <property type="project" value="UniProtKB-UniRule"/>
</dbReference>
<comment type="subunit">
    <text evidence="9">Homodimer, forms a heterotetramer with a Cas1 homodimer.</text>
</comment>
<organism evidence="10">
    <name type="scientific">Veillonella atypica</name>
    <dbReference type="NCBI Taxonomy" id="39777"/>
    <lineage>
        <taxon>Bacteria</taxon>
        <taxon>Bacillati</taxon>
        <taxon>Bacillota</taxon>
        <taxon>Negativicutes</taxon>
        <taxon>Veillonellales</taxon>
        <taxon>Veillonellaceae</taxon>
        <taxon>Veillonella</taxon>
    </lineage>
</organism>
<evidence type="ECO:0000256" key="8">
    <source>
        <dbReference type="ARBA" id="ARBA00023118"/>
    </source>
</evidence>
<dbReference type="PANTHER" id="PTHR34405">
    <property type="entry name" value="CRISPR-ASSOCIATED ENDORIBONUCLEASE CAS2"/>
    <property type="match status" value="1"/>
</dbReference>
<evidence type="ECO:0000256" key="9">
    <source>
        <dbReference type="HAMAP-Rule" id="MF_01471"/>
    </source>
</evidence>
<dbReference type="AlphaFoldDB" id="A0A6N3B0T7"/>
<accession>A0A6N3B0T7</accession>
<gene>
    <name evidence="9 10" type="primary">cas2</name>
    <name evidence="10" type="ORF">VALFYP47_00100</name>
</gene>
<dbReference type="NCBIfam" id="TIGR01573">
    <property type="entry name" value="cas2"/>
    <property type="match status" value="1"/>
</dbReference>
<dbReference type="InterPro" id="IPR021127">
    <property type="entry name" value="CRISPR_associated_Cas2"/>
</dbReference>
<dbReference type="Gene3D" id="3.30.70.240">
    <property type="match status" value="1"/>
</dbReference>
<evidence type="ECO:0000256" key="2">
    <source>
        <dbReference type="ARBA" id="ARBA00009959"/>
    </source>
</evidence>
<dbReference type="RefSeq" id="WP_156718008.1">
    <property type="nucleotide sequence ID" value="NZ_CACRUN010000012.1"/>
</dbReference>
<comment type="similarity">
    <text evidence="2 9">Belongs to the CRISPR-associated endoribonuclease Cas2 protein family.</text>
</comment>
<name>A0A6N3B0T7_9FIRM</name>
<keyword evidence="5 9" id="KW-0255">Endonuclease</keyword>
<sequence length="92" mass="10934">MQYLISYDISDTKIRNKVVKYLESFCYRIQYSVFLCIHTRVHVETIIKQLELLTRNDETKRLLIISISDTAKTPIWCNDESFLIKEESVMVV</sequence>
<dbReference type="GO" id="GO:0004521">
    <property type="term" value="F:RNA endonuclease activity"/>
    <property type="evidence" value="ECO:0007669"/>
    <property type="project" value="InterPro"/>
</dbReference>
<evidence type="ECO:0000313" key="10">
    <source>
        <dbReference type="EMBL" id="VYT95456.1"/>
    </source>
</evidence>
<keyword evidence="3 9" id="KW-0540">Nuclease</keyword>
<keyword evidence="7 9" id="KW-0460">Magnesium</keyword>
<evidence type="ECO:0000256" key="5">
    <source>
        <dbReference type="ARBA" id="ARBA00022759"/>
    </source>
</evidence>
<dbReference type="InterPro" id="IPR019199">
    <property type="entry name" value="Virulence_VapD/CRISPR_Cas2"/>
</dbReference>
<dbReference type="CDD" id="cd09725">
    <property type="entry name" value="Cas2_I_II_III"/>
    <property type="match status" value="1"/>
</dbReference>
<evidence type="ECO:0000256" key="7">
    <source>
        <dbReference type="ARBA" id="ARBA00022842"/>
    </source>
</evidence>
<feature type="binding site" evidence="9">
    <location>
        <position position="8"/>
    </location>
    <ligand>
        <name>Mg(2+)</name>
        <dbReference type="ChEBI" id="CHEBI:18420"/>
        <note>catalytic</note>
    </ligand>
</feature>
<dbReference type="HAMAP" id="MF_01471">
    <property type="entry name" value="Cas2"/>
    <property type="match status" value="1"/>
</dbReference>
<dbReference type="GO" id="GO:0046872">
    <property type="term" value="F:metal ion binding"/>
    <property type="evidence" value="ECO:0007669"/>
    <property type="project" value="UniProtKB-UniRule"/>
</dbReference>